<proteinExistence type="predicted"/>
<protein>
    <submittedName>
        <fullName evidence="2">Spo12 family domain-containing protein</fullName>
    </submittedName>
</protein>
<dbReference type="EMBL" id="JAKKPZ010000011">
    <property type="protein sequence ID" value="KAI1715554.1"/>
    <property type="molecule type" value="Genomic_DNA"/>
</dbReference>
<evidence type="ECO:0000313" key="3">
    <source>
        <dbReference type="Proteomes" id="UP001201812"/>
    </source>
</evidence>
<gene>
    <name evidence="2" type="ORF">DdX_07874</name>
</gene>
<accession>A0AAD4R7X6</accession>
<dbReference type="Pfam" id="PF05032">
    <property type="entry name" value="Spo12"/>
    <property type="match status" value="1"/>
</dbReference>
<feature type="compositionally biased region" description="Low complexity" evidence="1">
    <location>
        <begin position="18"/>
        <end position="33"/>
    </location>
</feature>
<dbReference type="InterPro" id="IPR007727">
    <property type="entry name" value="Spo12"/>
</dbReference>
<sequence>MTDNSSTPQNVEMDSYLANIKKSSSENNEQNEAANMENVTHVMADSLTSPTFTNKVQQKSVQGGCTPALTKVRQSKLEFKVQSPSDALMSPCTQLLAGGKVQNRRIAKMSHPQNLLRKKQYNDFSQKFAVDDEAENKE</sequence>
<reference evidence="2" key="1">
    <citation type="submission" date="2022-01" db="EMBL/GenBank/DDBJ databases">
        <title>Genome Sequence Resource for Two Populations of Ditylenchus destructor, the Migratory Endoparasitic Phytonematode.</title>
        <authorList>
            <person name="Zhang H."/>
            <person name="Lin R."/>
            <person name="Xie B."/>
        </authorList>
    </citation>
    <scope>NUCLEOTIDE SEQUENCE</scope>
    <source>
        <strain evidence="2">BazhouSP</strain>
    </source>
</reference>
<feature type="compositionally biased region" description="Polar residues" evidence="1">
    <location>
        <begin position="1"/>
        <end position="12"/>
    </location>
</feature>
<keyword evidence="3" id="KW-1185">Reference proteome</keyword>
<evidence type="ECO:0000313" key="2">
    <source>
        <dbReference type="EMBL" id="KAI1715554.1"/>
    </source>
</evidence>
<organism evidence="2 3">
    <name type="scientific">Ditylenchus destructor</name>
    <dbReference type="NCBI Taxonomy" id="166010"/>
    <lineage>
        <taxon>Eukaryota</taxon>
        <taxon>Metazoa</taxon>
        <taxon>Ecdysozoa</taxon>
        <taxon>Nematoda</taxon>
        <taxon>Chromadorea</taxon>
        <taxon>Rhabditida</taxon>
        <taxon>Tylenchina</taxon>
        <taxon>Tylenchomorpha</taxon>
        <taxon>Sphaerularioidea</taxon>
        <taxon>Anguinidae</taxon>
        <taxon>Anguininae</taxon>
        <taxon>Ditylenchus</taxon>
    </lineage>
</organism>
<dbReference type="Proteomes" id="UP001201812">
    <property type="component" value="Unassembled WGS sequence"/>
</dbReference>
<dbReference type="AlphaFoldDB" id="A0AAD4R7X6"/>
<evidence type="ECO:0000256" key="1">
    <source>
        <dbReference type="SAM" id="MobiDB-lite"/>
    </source>
</evidence>
<comment type="caution">
    <text evidence="2">The sequence shown here is derived from an EMBL/GenBank/DDBJ whole genome shotgun (WGS) entry which is preliminary data.</text>
</comment>
<feature type="region of interest" description="Disordered" evidence="1">
    <location>
        <begin position="1"/>
        <end position="33"/>
    </location>
</feature>
<name>A0AAD4R7X6_9BILA</name>